<feature type="transmembrane region" description="Helical" evidence="1">
    <location>
        <begin position="342"/>
        <end position="364"/>
    </location>
</feature>
<organism evidence="4 5">
    <name type="scientific">Pseudomonas fungipugnans</name>
    <dbReference type="NCBI Taxonomy" id="3024217"/>
    <lineage>
        <taxon>Bacteria</taxon>
        <taxon>Pseudomonadati</taxon>
        <taxon>Pseudomonadota</taxon>
        <taxon>Gammaproteobacteria</taxon>
        <taxon>Pseudomonadales</taxon>
        <taxon>Pseudomonadaceae</taxon>
        <taxon>Pseudomonas</taxon>
    </lineage>
</organism>
<feature type="transmembrane region" description="Helical" evidence="1">
    <location>
        <begin position="278"/>
        <end position="303"/>
    </location>
</feature>
<evidence type="ECO:0000259" key="3">
    <source>
        <dbReference type="Pfam" id="PF09718"/>
    </source>
</evidence>
<feature type="domain" description="Bacteriophage tail tape measure N-terminal" evidence="2">
    <location>
        <begin position="59"/>
        <end position="181"/>
    </location>
</feature>
<evidence type="ECO:0000259" key="2">
    <source>
        <dbReference type="Pfam" id="PF06791"/>
    </source>
</evidence>
<keyword evidence="1" id="KW-1133">Transmembrane helix</keyword>
<evidence type="ECO:0000313" key="5">
    <source>
        <dbReference type="Proteomes" id="UP001159100"/>
    </source>
</evidence>
<proteinExistence type="predicted"/>
<name>A0ABT6QTA3_9PSED</name>
<dbReference type="Proteomes" id="UP001159100">
    <property type="component" value="Unassembled WGS sequence"/>
</dbReference>
<gene>
    <name evidence="4" type="ORF">POF45_22170</name>
</gene>
<comment type="caution">
    <text evidence="4">The sequence shown here is derived from an EMBL/GenBank/DDBJ whole genome shotgun (WGS) entry which is preliminary data.</text>
</comment>
<dbReference type="Pfam" id="PF06791">
    <property type="entry name" value="TMP_2"/>
    <property type="match status" value="1"/>
</dbReference>
<accession>A0ABT6QTA3</accession>
<feature type="domain" description="Bacteriophage tail tape measure C-terminal" evidence="3">
    <location>
        <begin position="745"/>
        <end position="830"/>
    </location>
</feature>
<reference evidence="4 5" key="1">
    <citation type="submission" date="2023-02" db="EMBL/GenBank/DDBJ databases">
        <title>Pseudomonas chrutzelriedensis sp. nov., a potently antifungal strain isolated from moss.</title>
        <authorList>
            <person name="Schnyder A."/>
            <person name="Kalawong R."/>
            <person name="Eberl L."/>
            <person name="Agnoli K."/>
        </authorList>
    </citation>
    <scope>NUCLEOTIDE SEQUENCE [LARGE SCALE GENOMIC DNA]</scope>
    <source>
        <strain evidence="4 5">681</strain>
    </source>
</reference>
<dbReference type="InterPro" id="IPR006431">
    <property type="entry name" value="Phage_tape_meas_C"/>
</dbReference>
<dbReference type="InterPro" id="IPR009628">
    <property type="entry name" value="Phage_tape_measure_N"/>
</dbReference>
<keyword evidence="1" id="KW-0812">Transmembrane</keyword>
<dbReference type="NCBIfam" id="TIGR01541">
    <property type="entry name" value="tape_meas_lam_C"/>
    <property type="match status" value="1"/>
</dbReference>
<dbReference type="EMBL" id="JARBWL010000002">
    <property type="protein sequence ID" value="MDI2594115.1"/>
    <property type="molecule type" value="Genomic_DNA"/>
</dbReference>
<keyword evidence="5" id="KW-1185">Reference proteome</keyword>
<evidence type="ECO:0000313" key="4">
    <source>
        <dbReference type="EMBL" id="MDI2594115.1"/>
    </source>
</evidence>
<sequence>MAGSLGTLTLDLIAKIGGFTGPMDQAGRAAKKSSKEMTDAANQASLAWSLLGEVAAGAVAAFSVASIFGRFVTETKNAEAEQAQLGAVLKSTGQAAGYSRDQLNEMAAAMEAATTFSAGDLNQAQTTLLAFSGVVGNQFNRALQAAADMAARTGTSVKDAAELIGRALDIPSQGLTSLSKQGFRFSEEQKKLALAMESTGNVAGAQQIILKSLEESYGGAAAAARDTFGGSLVALQNTVSGLLTGEGSLESAKDAANTLNKVLANPATKTALDATAQAALVLAGVLSIRLAGSAASAAASFVLVQADTIRYQATLARMAGVSAAAAAGIATVTASARAASAAMALLGGPVGAALLAGSALVYFATRASEADKASAALDERIAKLNTTFATMKADQAAAAIPDYTKKLESATMAADAINARIFTLNDNIKRFPQSPSLENWKADLIQAKGAAVGANEAVDGLKAAIADLNKMAGKADVSVAVSEASKVYTEMAKKIDEQILLADKSTEADKLAARIKAGLVEGLKAGEGDLLVASQRRADAAVRAAESTKKADESAKASAKSAAEALSKRGVDAEEGYRRQIALIDETTGKQHKASEVSKLSFELESGKLKGVSADRQKALKDLAAELDAKLSLKKQNEEDLKLATLAANLKDSNTTVRQGFEMELAGAGSGDKFRERLRENLAIEQDYQKQRAEMYKQYKQAELLGDPDAKSSYDAETQLLEEALAERMVIQQDYYNEQDKAQSNWMDGVSDAWQNYVDAAQDYTTQAAEVTSSILDSATDGLGTFLSDVASGAETASDALGDLVANFAKSTLKALSDMAAQWLIYQAVQLLVGKTTQASAVPTLVANAQATAFQASLAAFASTAAIPIVGPAAAPAAAAAAAAATAPMVAGVASAALAGMAHDGIDAVPETGTWLLQKGERVTTAGTSAKLDATLEQLRASGAGGGGGGGITINAPVTMQAQPGTSDADARRQGEMAGEGLTTMIRRVLQGEMGQGGLLWKRV</sequence>
<dbReference type="Pfam" id="PF09718">
    <property type="entry name" value="Tape_meas_lam_C"/>
    <property type="match status" value="1"/>
</dbReference>
<dbReference type="RefSeq" id="WP_282316756.1">
    <property type="nucleotide sequence ID" value="NZ_JARBWL010000002.1"/>
</dbReference>
<protein>
    <submittedName>
        <fullName evidence="4">Phage tail tape measure protein</fullName>
    </submittedName>
</protein>
<evidence type="ECO:0000256" key="1">
    <source>
        <dbReference type="SAM" id="Phobius"/>
    </source>
</evidence>
<keyword evidence="1" id="KW-0472">Membrane</keyword>
<feature type="transmembrane region" description="Helical" evidence="1">
    <location>
        <begin position="315"/>
        <end position="336"/>
    </location>
</feature>